<evidence type="ECO:0000256" key="1">
    <source>
        <dbReference type="SAM" id="MobiDB-lite"/>
    </source>
</evidence>
<gene>
    <name evidence="2" type="primary">AlNc14C99G5994</name>
    <name evidence="2" type="ORF">ALNC14_067920</name>
</gene>
<reference evidence="2" key="1">
    <citation type="journal article" date="2011" name="PLoS Biol.">
        <title>Gene gain and loss during evolution of obligate parasitism in the white rust pathogen of Arabidopsis thaliana.</title>
        <authorList>
            <person name="Kemen E."/>
            <person name="Gardiner A."/>
            <person name="Schultz-Larsen T."/>
            <person name="Kemen A.C."/>
            <person name="Balmuth A.L."/>
            <person name="Robert-Seilaniantz A."/>
            <person name="Bailey K."/>
            <person name="Holub E."/>
            <person name="Studholme D.J."/>
            <person name="Maclean D."/>
            <person name="Jones J.D."/>
        </authorList>
    </citation>
    <scope>NUCLEOTIDE SEQUENCE</scope>
</reference>
<dbReference type="EMBL" id="FR824144">
    <property type="protein sequence ID" value="CCA20649.1"/>
    <property type="molecule type" value="Genomic_DNA"/>
</dbReference>
<protein>
    <submittedName>
        <fullName evidence="2">AlNc14C99G5994 protein</fullName>
    </submittedName>
</protein>
<sequence>MPAYLKSNFHTRFLKLRTEREYSRFKNMTRLSKSVLPSPIQEINVFSSKLLMESSSSRKAATYENGLKCTIRKNLVLSLKRSETHSNWHAVGVRVCDFRSSQKLSDGNHFDDRSDASDGNDRNETR</sequence>
<dbReference type="AlphaFoldDB" id="F0WHD1"/>
<reference evidence="2" key="2">
    <citation type="submission" date="2011-02" db="EMBL/GenBank/DDBJ databases">
        <authorList>
            <person name="MacLean D."/>
        </authorList>
    </citation>
    <scope>NUCLEOTIDE SEQUENCE</scope>
</reference>
<accession>F0WHD1</accession>
<feature type="region of interest" description="Disordered" evidence="1">
    <location>
        <begin position="102"/>
        <end position="126"/>
    </location>
</feature>
<feature type="compositionally biased region" description="Basic and acidic residues" evidence="1">
    <location>
        <begin position="106"/>
        <end position="126"/>
    </location>
</feature>
<proteinExistence type="predicted"/>
<evidence type="ECO:0000313" key="2">
    <source>
        <dbReference type="EMBL" id="CCA20649.1"/>
    </source>
</evidence>
<name>F0WHD1_9STRA</name>
<organism evidence="2">
    <name type="scientific">Albugo laibachii Nc14</name>
    <dbReference type="NCBI Taxonomy" id="890382"/>
    <lineage>
        <taxon>Eukaryota</taxon>
        <taxon>Sar</taxon>
        <taxon>Stramenopiles</taxon>
        <taxon>Oomycota</taxon>
        <taxon>Peronosporomycetes</taxon>
        <taxon>Albuginales</taxon>
        <taxon>Albuginaceae</taxon>
        <taxon>Albugo</taxon>
    </lineage>
</organism>
<dbReference type="HOGENOM" id="CLU_2054045_0_0_1"/>